<proteinExistence type="predicted"/>
<gene>
    <name evidence="1" type="ORF">VKT23_018492</name>
</gene>
<protein>
    <submittedName>
        <fullName evidence="1">Uncharacterized protein</fullName>
    </submittedName>
</protein>
<accession>A0ABR1ITF2</accession>
<keyword evidence="2" id="KW-1185">Reference proteome</keyword>
<evidence type="ECO:0000313" key="2">
    <source>
        <dbReference type="Proteomes" id="UP001498398"/>
    </source>
</evidence>
<evidence type="ECO:0000313" key="1">
    <source>
        <dbReference type="EMBL" id="KAK7437594.1"/>
    </source>
</evidence>
<dbReference type="EMBL" id="JBANRG010000084">
    <property type="protein sequence ID" value="KAK7437594.1"/>
    <property type="molecule type" value="Genomic_DNA"/>
</dbReference>
<name>A0ABR1ITF2_9AGAR</name>
<dbReference type="Proteomes" id="UP001498398">
    <property type="component" value="Unassembled WGS sequence"/>
</dbReference>
<sequence>MSAITFYTNGYSTQPITHRDLQPYLSRKFPEKYRLLQEKYGAMEVIWNKVDVSSCHCGCHVDFMLRDVAVDLQPPHDYLEETDKNERARIEGRLGRDSAGGYRAFFSYHGPLSGVPIRPVTSALLRSLAEAERNFYKTELDLFHTEPGYLYRRIYTDGLTRHEIMPDLNGNAPQLEDLFLNPRFVCQIARFAIHNTVIRAGMWDTVAKYMQEVEKLDAEKGRMGALDKRDELILAVKKIVEASTRNVEDRESDHRLRFGKQVLETHQDFMGTDIQLVDDPRVMDKLDHSRDEG</sequence>
<organism evidence="1 2">
    <name type="scientific">Marasmiellus scandens</name>
    <dbReference type="NCBI Taxonomy" id="2682957"/>
    <lineage>
        <taxon>Eukaryota</taxon>
        <taxon>Fungi</taxon>
        <taxon>Dikarya</taxon>
        <taxon>Basidiomycota</taxon>
        <taxon>Agaricomycotina</taxon>
        <taxon>Agaricomycetes</taxon>
        <taxon>Agaricomycetidae</taxon>
        <taxon>Agaricales</taxon>
        <taxon>Marasmiineae</taxon>
        <taxon>Omphalotaceae</taxon>
        <taxon>Marasmiellus</taxon>
    </lineage>
</organism>
<comment type="caution">
    <text evidence="1">The sequence shown here is derived from an EMBL/GenBank/DDBJ whole genome shotgun (WGS) entry which is preliminary data.</text>
</comment>
<reference evidence="1 2" key="1">
    <citation type="submission" date="2024-01" db="EMBL/GenBank/DDBJ databases">
        <title>A draft genome for the cacao thread blight pathogen Marasmiellus scandens.</title>
        <authorList>
            <person name="Baruah I.K."/>
            <person name="Leung J."/>
            <person name="Bukari Y."/>
            <person name="Amoako-Attah I."/>
            <person name="Meinhardt L.W."/>
            <person name="Bailey B.A."/>
            <person name="Cohen S.P."/>
        </authorList>
    </citation>
    <scope>NUCLEOTIDE SEQUENCE [LARGE SCALE GENOMIC DNA]</scope>
    <source>
        <strain evidence="1 2">GH-19</strain>
    </source>
</reference>